<keyword evidence="10 14" id="KW-0675">Receptor</keyword>
<keyword evidence="9" id="KW-0472">Membrane</keyword>
<keyword evidence="8" id="KW-1133">Transmembrane helix</keyword>
<dbReference type="PANTHER" id="PTHR47988">
    <property type="entry name" value="SOMATIC EMBRYOGENESIS RECEPTOR KINASE 1"/>
    <property type="match status" value="1"/>
</dbReference>
<keyword evidence="3" id="KW-0812">Transmembrane</keyword>
<dbReference type="EMBL" id="PJQY01001973">
    <property type="protein sequence ID" value="PQP97563.1"/>
    <property type="molecule type" value="Genomic_DNA"/>
</dbReference>
<keyword evidence="14" id="KW-0808">Transferase</keyword>
<keyword evidence="2" id="KW-0433">Leucine-rich repeat</keyword>
<keyword evidence="11" id="KW-0325">Glycoprotein</keyword>
<evidence type="ECO:0000256" key="2">
    <source>
        <dbReference type="ARBA" id="ARBA00022614"/>
    </source>
</evidence>
<keyword evidence="4 12" id="KW-0732">Signal</keyword>
<dbReference type="Pfam" id="PF13855">
    <property type="entry name" value="LRR_8"/>
    <property type="match status" value="1"/>
</dbReference>
<feature type="domain" description="Leucine-rich repeat-containing N-terminal plant-type" evidence="13">
    <location>
        <begin position="38"/>
        <end position="73"/>
    </location>
</feature>
<evidence type="ECO:0000256" key="1">
    <source>
        <dbReference type="ARBA" id="ARBA00004479"/>
    </source>
</evidence>
<dbReference type="FunFam" id="3.80.10.10:FF:000101">
    <property type="entry name" value="LRR receptor-like serine/threonine-protein kinase ERECTA"/>
    <property type="match status" value="1"/>
</dbReference>
<proteinExistence type="predicted"/>
<evidence type="ECO:0000259" key="13">
    <source>
        <dbReference type="Pfam" id="PF08263"/>
    </source>
</evidence>
<dbReference type="Proteomes" id="UP000250321">
    <property type="component" value="Unassembled WGS sequence"/>
</dbReference>
<dbReference type="OrthoDB" id="1744792at2759"/>
<comment type="caution">
    <text evidence="14">The sequence shown here is derived from an EMBL/GenBank/DDBJ whole genome shotgun (WGS) entry which is preliminary data.</text>
</comment>
<name>A0A314Y180_PRUYE</name>
<dbReference type="SUPFAM" id="SSF52058">
    <property type="entry name" value="L domain-like"/>
    <property type="match status" value="1"/>
</dbReference>
<evidence type="ECO:0000256" key="10">
    <source>
        <dbReference type="ARBA" id="ARBA00023170"/>
    </source>
</evidence>
<sequence length="206" mass="21875">MAAAATNIVLPFLLVLFVHLSFGLVLSEAKLDGNTTLSVLLEVKRSFVEDPEKVLNAWSESNPNFCTWRGVSCGLDSVDGSVQVVGLNLSDSSLTGSISPSLGSLQNLLHLDLSSNGLTGPIPPALSNLSSLESLLLFSNQFSGPIPTQLGSLVSLRVMRIGDNELTGHIPASFGNLVNWSLLVWPHAVSTVQYHPNLADSANSRI</sequence>
<dbReference type="GO" id="GO:0005524">
    <property type="term" value="F:ATP binding"/>
    <property type="evidence" value="ECO:0007669"/>
    <property type="project" value="UniProtKB-KW"/>
</dbReference>
<keyword evidence="15" id="KW-1185">Reference proteome</keyword>
<evidence type="ECO:0000256" key="12">
    <source>
        <dbReference type="SAM" id="SignalP"/>
    </source>
</evidence>
<evidence type="ECO:0000256" key="4">
    <source>
        <dbReference type="ARBA" id="ARBA00022729"/>
    </source>
</evidence>
<protein>
    <submittedName>
        <fullName evidence="14">LRR receptor-like serine/threonine-protein kinase GSO1</fullName>
    </submittedName>
</protein>
<dbReference type="Pfam" id="PF00560">
    <property type="entry name" value="LRR_1"/>
    <property type="match status" value="1"/>
</dbReference>
<dbReference type="GO" id="GO:0016020">
    <property type="term" value="C:membrane"/>
    <property type="evidence" value="ECO:0007669"/>
    <property type="project" value="UniProtKB-SubCell"/>
</dbReference>
<dbReference type="InterPro" id="IPR032675">
    <property type="entry name" value="LRR_dom_sf"/>
</dbReference>
<keyword evidence="5" id="KW-0677">Repeat</keyword>
<evidence type="ECO:0000256" key="7">
    <source>
        <dbReference type="ARBA" id="ARBA00022840"/>
    </source>
</evidence>
<dbReference type="InterPro" id="IPR001611">
    <property type="entry name" value="Leu-rich_rpt"/>
</dbReference>
<evidence type="ECO:0000256" key="11">
    <source>
        <dbReference type="ARBA" id="ARBA00023180"/>
    </source>
</evidence>
<feature type="chain" id="PRO_5016463021" evidence="12">
    <location>
        <begin position="24"/>
        <end position="206"/>
    </location>
</feature>
<dbReference type="InterPro" id="IPR013210">
    <property type="entry name" value="LRR_N_plant-typ"/>
</dbReference>
<dbReference type="GO" id="GO:0016301">
    <property type="term" value="F:kinase activity"/>
    <property type="evidence" value="ECO:0007669"/>
    <property type="project" value="UniProtKB-KW"/>
</dbReference>
<feature type="signal peptide" evidence="12">
    <location>
        <begin position="1"/>
        <end position="23"/>
    </location>
</feature>
<reference evidence="14 15" key="1">
    <citation type="submission" date="2018-02" db="EMBL/GenBank/DDBJ databases">
        <title>Draft genome of wild Prunus yedoensis var. nudiflora.</title>
        <authorList>
            <person name="Baek S."/>
            <person name="Kim J.-H."/>
            <person name="Choi K."/>
            <person name="Kim G.-B."/>
            <person name="Cho A."/>
            <person name="Jang H."/>
            <person name="Shin C.-H."/>
            <person name="Yu H.-J."/>
            <person name="Mun J.-H."/>
        </authorList>
    </citation>
    <scope>NUCLEOTIDE SEQUENCE [LARGE SCALE GENOMIC DNA]</scope>
    <source>
        <strain evidence="15">cv. Jeju island</strain>
        <tissue evidence="14">Leaf</tissue>
    </source>
</reference>
<evidence type="ECO:0000313" key="15">
    <source>
        <dbReference type="Proteomes" id="UP000250321"/>
    </source>
</evidence>
<organism evidence="14 15">
    <name type="scientific">Prunus yedoensis var. nudiflora</name>
    <dbReference type="NCBI Taxonomy" id="2094558"/>
    <lineage>
        <taxon>Eukaryota</taxon>
        <taxon>Viridiplantae</taxon>
        <taxon>Streptophyta</taxon>
        <taxon>Embryophyta</taxon>
        <taxon>Tracheophyta</taxon>
        <taxon>Spermatophyta</taxon>
        <taxon>Magnoliopsida</taxon>
        <taxon>eudicotyledons</taxon>
        <taxon>Gunneridae</taxon>
        <taxon>Pentapetalae</taxon>
        <taxon>rosids</taxon>
        <taxon>fabids</taxon>
        <taxon>Rosales</taxon>
        <taxon>Rosaceae</taxon>
        <taxon>Amygdaloideae</taxon>
        <taxon>Amygdaleae</taxon>
        <taxon>Prunus</taxon>
    </lineage>
</organism>
<keyword evidence="6" id="KW-0547">Nucleotide-binding</keyword>
<evidence type="ECO:0000256" key="9">
    <source>
        <dbReference type="ARBA" id="ARBA00023136"/>
    </source>
</evidence>
<comment type="subcellular location">
    <subcellularLocation>
        <location evidence="1">Membrane</location>
        <topology evidence="1">Single-pass type I membrane protein</topology>
    </subcellularLocation>
</comment>
<dbReference type="Gene3D" id="3.80.10.10">
    <property type="entry name" value="Ribonuclease Inhibitor"/>
    <property type="match status" value="1"/>
</dbReference>
<keyword evidence="14" id="KW-0418">Kinase</keyword>
<dbReference type="AlphaFoldDB" id="A0A314Y180"/>
<keyword evidence="7" id="KW-0067">ATP-binding</keyword>
<gene>
    <name evidence="14" type="ORF">Pyn_01909</name>
</gene>
<accession>A0A314Y180</accession>
<evidence type="ECO:0000256" key="5">
    <source>
        <dbReference type="ARBA" id="ARBA00022737"/>
    </source>
</evidence>
<evidence type="ECO:0000256" key="3">
    <source>
        <dbReference type="ARBA" id="ARBA00022692"/>
    </source>
</evidence>
<evidence type="ECO:0000313" key="14">
    <source>
        <dbReference type="EMBL" id="PQP97563.1"/>
    </source>
</evidence>
<evidence type="ECO:0000256" key="8">
    <source>
        <dbReference type="ARBA" id="ARBA00022989"/>
    </source>
</evidence>
<evidence type="ECO:0000256" key="6">
    <source>
        <dbReference type="ARBA" id="ARBA00022741"/>
    </source>
</evidence>
<dbReference type="STRING" id="2094558.A0A314Y180"/>
<dbReference type="Pfam" id="PF08263">
    <property type="entry name" value="LRRNT_2"/>
    <property type="match status" value="1"/>
</dbReference>